<protein>
    <submittedName>
        <fullName evidence="1">Uncharacterized protein</fullName>
    </submittedName>
</protein>
<dbReference type="Proteomes" id="UP000675880">
    <property type="component" value="Unassembled WGS sequence"/>
</dbReference>
<dbReference type="EMBL" id="CAJNBJ010000017">
    <property type="protein sequence ID" value="CAE6768965.1"/>
    <property type="molecule type" value="Genomic_DNA"/>
</dbReference>
<keyword evidence="2" id="KW-1185">Reference proteome</keyword>
<evidence type="ECO:0000313" key="2">
    <source>
        <dbReference type="Proteomes" id="UP000675880"/>
    </source>
</evidence>
<reference evidence="1 2" key="1">
    <citation type="submission" date="2021-02" db="EMBL/GenBank/DDBJ databases">
        <authorList>
            <person name="Han P."/>
        </authorList>
    </citation>
    <scope>NUCLEOTIDE SEQUENCE [LARGE SCALE GENOMIC DNA]</scope>
    <source>
        <strain evidence="1">Candidatus Nitrospira sp. ZN2</strain>
    </source>
</reference>
<gene>
    <name evidence="1" type="ORF">NSPZN2_40181</name>
</gene>
<accession>A0ABM8RSF1</accession>
<proteinExistence type="predicted"/>
<comment type="caution">
    <text evidence="1">The sequence shown here is derived from an EMBL/GenBank/DDBJ whole genome shotgun (WGS) entry which is preliminary data.</text>
</comment>
<sequence>MSNKSRVRVNNSRRVMIRSLLPHSLRFSAGYFNRIGVPQAPVIVPEEPAGLLRWKRRRVRIQQRLQLPPSGNPPRRPVHG</sequence>
<evidence type="ECO:0000313" key="1">
    <source>
        <dbReference type="EMBL" id="CAE6768965.1"/>
    </source>
</evidence>
<name>A0ABM8RSF1_9BACT</name>
<organism evidence="1 2">
    <name type="scientific">Nitrospira defluvii</name>
    <dbReference type="NCBI Taxonomy" id="330214"/>
    <lineage>
        <taxon>Bacteria</taxon>
        <taxon>Pseudomonadati</taxon>
        <taxon>Nitrospirota</taxon>
        <taxon>Nitrospiria</taxon>
        <taxon>Nitrospirales</taxon>
        <taxon>Nitrospiraceae</taxon>
        <taxon>Nitrospira</taxon>
    </lineage>
</organism>